<reference evidence="2" key="1">
    <citation type="submission" date="2023-08" db="EMBL/GenBank/DDBJ databases">
        <title>Black Yeasts Isolated from many extreme environments.</title>
        <authorList>
            <person name="Coleine C."/>
            <person name="Stajich J.E."/>
            <person name="Selbmann L."/>
        </authorList>
    </citation>
    <scope>NUCLEOTIDE SEQUENCE</scope>
    <source>
        <strain evidence="2">CCFEE 5810</strain>
    </source>
</reference>
<accession>A0AAN7W795</accession>
<dbReference type="EMBL" id="JAVRQU010000013">
    <property type="protein sequence ID" value="KAK5696074.1"/>
    <property type="molecule type" value="Genomic_DNA"/>
</dbReference>
<evidence type="ECO:0000313" key="2">
    <source>
        <dbReference type="EMBL" id="KAK5696074.1"/>
    </source>
</evidence>
<organism evidence="2 3">
    <name type="scientific">Elasticomyces elasticus</name>
    <dbReference type="NCBI Taxonomy" id="574655"/>
    <lineage>
        <taxon>Eukaryota</taxon>
        <taxon>Fungi</taxon>
        <taxon>Dikarya</taxon>
        <taxon>Ascomycota</taxon>
        <taxon>Pezizomycotina</taxon>
        <taxon>Dothideomycetes</taxon>
        <taxon>Dothideomycetidae</taxon>
        <taxon>Mycosphaerellales</taxon>
        <taxon>Teratosphaeriaceae</taxon>
        <taxon>Elasticomyces</taxon>
    </lineage>
</organism>
<sequence length="193" mass="20083">MFLTSIYLMCAAALAHGSPIQERTSSSSSCSSAARIAAVKAEIQTIRSHTVADAAKIPLTPFASRTFIITPNEVNAVTLPPVNVGVTADTVRAELVILATAINAGVPVGSDKYQVNSNNTVTVDYVQTDVIALPRSQVREIHTIDPSTCQISNILGYVHGALTVVTAGLNLTEVLDDLKAGESVGQVLGGLGL</sequence>
<feature type="signal peptide" evidence="1">
    <location>
        <begin position="1"/>
        <end position="17"/>
    </location>
</feature>
<evidence type="ECO:0000313" key="3">
    <source>
        <dbReference type="Proteomes" id="UP001310594"/>
    </source>
</evidence>
<keyword evidence="1" id="KW-0732">Signal</keyword>
<dbReference type="Proteomes" id="UP001310594">
    <property type="component" value="Unassembled WGS sequence"/>
</dbReference>
<protein>
    <submittedName>
        <fullName evidence="2">Uncharacterized protein</fullName>
    </submittedName>
</protein>
<gene>
    <name evidence="2" type="ORF">LTR97_008494</name>
</gene>
<comment type="caution">
    <text evidence="2">The sequence shown here is derived from an EMBL/GenBank/DDBJ whole genome shotgun (WGS) entry which is preliminary data.</text>
</comment>
<feature type="chain" id="PRO_5042910129" evidence="1">
    <location>
        <begin position="18"/>
        <end position="193"/>
    </location>
</feature>
<evidence type="ECO:0000256" key="1">
    <source>
        <dbReference type="SAM" id="SignalP"/>
    </source>
</evidence>
<dbReference type="AlphaFoldDB" id="A0AAN7W795"/>
<proteinExistence type="predicted"/>
<name>A0AAN7W795_9PEZI</name>